<feature type="transmembrane region" description="Helical" evidence="1">
    <location>
        <begin position="164"/>
        <end position="188"/>
    </location>
</feature>
<dbReference type="KEGG" id="fjg:BB050_02874"/>
<dbReference type="Proteomes" id="UP000093276">
    <property type="component" value="Chromosome"/>
</dbReference>
<evidence type="ECO:0000256" key="1">
    <source>
        <dbReference type="SAM" id="Phobius"/>
    </source>
</evidence>
<dbReference type="EMBL" id="CP016907">
    <property type="protein sequence ID" value="AOC95967.1"/>
    <property type="molecule type" value="Genomic_DNA"/>
</dbReference>
<accession>A0AAC9D3T1</accession>
<feature type="transmembrane region" description="Helical" evidence="1">
    <location>
        <begin position="131"/>
        <end position="152"/>
    </location>
</feature>
<feature type="transmembrane region" description="Helical" evidence="1">
    <location>
        <begin position="208"/>
        <end position="236"/>
    </location>
</feature>
<protein>
    <recommendedName>
        <fullName evidence="6">Beta-carotene 15,15'-monooxygenase</fullName>
    </recommendedName>
</protein>
<gene>
    <name evidence="2" type="ORF">BB050_02874</name>
    <name evidence="3" type="ORF">SAMN02927916_2718</name>
</gene>
<dbReference type="GeneID" id="32308748"/>
<evidence type="ECO:0000313" key="2">
    <source>
        <dbReference type="EMBL" id="AOC95967.1"/>
    </source>
</evidence>
<dbReference type="Proteomes" id="UP000199307">
    <property type="component" value="Unassembled WGS sequence"/>
</dbReference>
<evidence type="ECO:0000313" key="3">
    <source>
        <dbReference type="EMBL" id="SCY63907.1"/>
    </source>
</evidence>
<keyword evidence="1" id="KW-0472">Membrane</keyword>
<evidence type="ECO:0000313" key="5">
    <source>
        <dbReference type="Proteomes" id="UP000199307"/>
    </source>
</evidence>
<reference evidence="3 5" key="2">
    <citation type="submission" date="2016-10" db="EMBL/GenBank/DDBJ databases">
        <authorList>
            <person name="Varghese N."/>
            <person name="Submissions S."/>
        </authorList>
    </citation>
    <scope>NUCLEOTIDE SEQUENCE [LARGE SCALE GENOMIC DNA]</scope>
    <source>
        <strain evidence="3 5">CGMCC 1.6859</strain>
    </source>
</reference>
<keyword evidence="5" id="KW-1185">Reference proteome</keyword>
<keyword evidence="1" id="KW-1133">Transmembrane helix</keyword>
<evidence type="ECO:0000313" key="4">
    <source>
        <dbReference type="Proteomes" id="UP000093276"/>
    </source>
</evidence>
<feature type="transmembrane region" description="Helical" evidence="1">
    <location>
        <begin position="84"/>
        <end position="106"/>
    </location>
</feature>
<organism evidence="2 4">
    <name type="scientific">Flavobacterium anhuiense</name>
    <dbReference type="NCBI Taxonomy" id="459526"/>
    <lineage>
        <taxon>Bacteria</taxon>
        <taxon>Pseudomonadati</taxon>
        <taxon>Bacteroidota</taxon>
        <taxon>Flavobacteriia</taxon>
        <taxon>Flavobacteriales</taxon>
        <taxon>Flavobacteriaceae</taxon>
        <taxon>Flavobacterium</taxon>
    </lineage>
</organism>
<dbReference type="EMBL" id="FMVC01000004">
    <property type="protein sequence ID" value="SCY63907.1"/>
    <property type="molecule type" value="Genomic_DNA"/>
</dbReference>
<proteinExistence type="predicted"/>
<evidence type="ECO:0008006" key="6">
    <source>
        <dbReference type="Google" id="ProtNLM"/>
    </source>
</evidence>
<feature type="transmembrane region" description="Helical" evidence="1">
    <location>
        <begin position="34"/>
        <end position="63"/>
    </location>
</feature>
<sequence length="268" mass="29636">MKSTLDQIEDIKKNGFSLDFSSVFNHAFENYKKIALYSGLIILVLAIIIVMAYMGILIAYFGIESLKQDYLKEFTNQNFTGVELLVQTIGFSLLAALIAPFGAGFLKMADSADKDIEFNVSTMFYYYKGKYFAQIFVAAIITAITGNLLSNLIRSLNIPFGELIAFAIPYIISYFVYLSTPLIIFGNLTAIESLKASIIIVTKNPLNIFAFFIIGFLGALVGLVACCVGVIFTAVFNSSMQYATYFAIFGTHSEEEDSIDSIGKYNVD</sequence>
<dbReference type="AlphaFoldDB" id="A0AAC9D3T1"/>
<reference evidence="2 4" key="1">
    <citation type="submission" date="2016-08" db="EMBL/GenBank/DDBJ databases">
        <title>Complete genome sequence of Flavobacterium johnsoniae strain GSE09, a volatile-producing biocontrol agent isolated from cucumber (Cucumis sativus).</title>
        <authorList>
            <person name="Jeong J.-J."/>
            <person name="Oh J.Y."/>
            <person name="Jim Y.J."/>
            <person name="Sang M.K."/>
            <person name="Kim K.D."/>
        </authorList>
    </citation>
    <scope>NUCLEOTIDE SEQUENCE [LARGE SCALE GENOMIC DNA]</scope>
    <source>
        <strain evidence="2 4">GSE09</strain>
    </source>
</reference>
<keyword evidence="1" id="KW-0812">Transmembrane</keyword>
<dbReference type="RefSeq" id="WP_066033993.1">
    <property type="nucleotide sequence ID" value="NZ_CP016907.1"/>
</dbReference>
<name>A0AAC9D3T1_9FLAO</name>